<dbReference type="EMBL" id="JAIZAY010000001">
    <property type="protein sequence ID" value="KAJ8047944.1"/>
    <property type="molecule type" value="Genomic_DNA"/>
</dbReference>
<gene>
    <name evidence="1" type="ORF">HOLleu_00066</name>
</gene>
<comment type="caution">
    <text evidence="1">The sequence shown here is derived from an EMBL/GenBank/DDBJ whole genome shotgun (WGS) entry which is preliminary data.</text>
</comment>
<keyword evidence="2" id="KW-1185">Reference proteome</keyword>
<dbReference type="Proteomes" id="UP001152320">
    <property type="component" value="Chromosome 1"/>
</dbReference>
<protein>
    <submittedName>
        <fullName evidence="1">Uncharacterized protein</fullName>
    </submittedName>
</protein>
<evidence type="ECO:0000313" key="1">
    <source>
        <dbReference type="EMBL" id="KAJ8047944.1"/>
    </source>
</evidence>
<dbReference type="AlphaFoldDB" id="A0A9Q1CP24"/>
<reference evidence="1" key="1">
    <citation type="submission" date="2021-10" db="EMBL/GenBank/DDBJ databases">
        <title>Tropical sea cucumber genome reveals ecological adaptation and Cuvierian tubules defense mechanism.</title>
        <authorList>
            <person name="Chen T."/>
        </authorList>
    </citation>
    <scope>NUCLEOTIDE SEQUENCE</scope>
    <source>
        <strain evidence="1">Nanhai2018</strain>
        <tissue evidence="1">Muscle</tissue>
    </source>
</reference>
<sequence length="149" mass="16695">MALVKNVLLFIKNAPIYLSILIGRSELKSYGTLTDVLGEEMKTHVREVYIGDLMENPLRDIAQDTSTDLLNLIQVDAVYKTRVRTLAHSQLDNIQKKAPRIIGVGDVTTRTKLSIPTLDHRRRVTAVTTLCKMHTSICPTGLKAMLPLR</sequence>
<name>A0A9Q1CP24_HOLLE</name>
<accession>A0A9Q1CP24</accession>
<proteinExistence type="predicted"/>
<evidence type="ECO:0000313" key="2">
    <source>
        <dbReference type="Proteomes" id="UP001152320"/>
    </source>
</evidence>
<organism evidence="1 2">
    <name type="scientific">Holothuria leucospilota</name>
    <name type="common">Black long sea cucumber</name>
    <name type="synonym">Mertensiothuria leucospilota</name>
    <dbReference type="NCBI Taxonomy" id="206669"/>
    <lineage>
        <taxon>Eukaryota</taxon>
        <taxon>Metazoa</taxon>
        <taxon>Echinodermata</taxon>
        <taxon>Eleutherozoa</taxon>
        <taxon>Echinozoa</taxon>
        <taxon>Holothuroidea</taxon>
        <taxon>Aspidochirotacea</taxon>
        <taxon>Aspidochirotida</taxon>
        <taxon>Holothuriidae</taxon>
        <taxon>Holothuria</taxon>
    </lineage>
</organism>